<name>A0A0R3WXU6_HYDTA</name>
<evidence type="ECO:0000313" key="1">
    <source>
        <dbReference type="EMBL" id="VDM27247.1"/>
    </source>
</evidence>
<dbReference type="WBParaSite" id="TTAC_0000558601-mRNA-1">
    <property type="protein sequence ID" value="TTAC_0000558601-mRNA-1"/>
    <property type="gene ID" value="TTAC_0000558601"/>
</dbReference>
<gene>
    <name evidence="1" type="ORF">TTAC_LOCUS5571</name>
</gene>
<evidence type="ECO:0000313" key="3">
    <source>
        <dbReference type="WBParaSite" id="TTAC_0000558601-mRNA-1"/>
    </source>
</evidence>
<proteinExistence type="predicted"/>
<reference evidence="3" key="1">
    <citation type="submission" date="2017-02" db="UniProtKB">
        <authorList>
            <consortium name="WormBaseParasite"/>
        </authorList>
    </citation>
    <scope>IDENTIFICATION</scope>
</reference>
<reference evidence="1 2" key="2">
    <citation type="submission" date="2018-11" db="EMBL/GenBank/DDBJ databases">
        <authorList>
            <consortium name="Pathogen Informatics"/>
        </authorList>
    </citation>
    <scope>NUCLEOTIDE SEQUENCE [LARGE SCALE GENOMIC DNA]</scope>
</reference>
<evidence type="ECO:0000313" key="2">
    <source>
        <dbReference type="Proteomes" id="UP000274429"/>
    </source>
</evidence>
<organism evidence="3">
    <name type="scientific">Hydatigena taeniaeformis</name>
    <name type="common">Feline tapeworm</name>
    <name type="synonym">Taenia taeniaeformis</name>
    <dbReference type="NCBI Taxonomy" id="6205"/>
    <lineage>
        <taxon>Eukaryota</taxon>
        <taxon>Metazoa</taxon>
        <taxon>Spiralia</taxon>
        <taxon>Lophotrochozoa</taxon>
        <taxon>Platyhelminthes</taxon>
        <taxon>Cestoda</taxon>
        <taxon>Eucestoda</taxon>
        <taxon>Cyclophyllidea</taxon>
        <taxon>Taeniidae</taxon>
        <taxon>Hydatigera</taxon>
    </lineage>
</organism>
<keyword evidence="2" id="KW-1185">Reference proteome</keyword>
<dbReference type="AlphaFoldDB" id="A0A0R3WXU6"/>
<accession>A0A0R3WXU6</accession>
<dbReference type="Proteomes" id="UP000274429">
    <property type="component" value="Unassembled WGS sequence"/>
</dbReference>
<protein>
    <submittedName>
        <fullName evidence="1 3">Uncharacterized protein</fullName>
    </submittedName>
</protein>
<dbReference type="EMBL" id="UYWX01008044">
    <property type="protein sequence ID" value="VDM27247.1"/>
    <property type="molecule type" value="Genomic_DNA"/>
</dbReference>
<sequence length="87" mass="9701">MLPAMREKRGLAKAALSDWSRDSTIEPNLQDFDGDRNETQATDFHLSQNRNLCVWVRYHLCGNGGHANLDTCGSKGVEQVPVLMIPC</sequence>